<organism evidence="2 3">
    <name type="scientific">Sporothrix epigloea</name>
    <dbReference type="NCBI Taxonomy" id="1892477"/>
    <lineage>
        <taxon>Eukaryota</taxon>
        <taxon>Fungi</taxon>
        <taxon>Dikarya</taxon>
        <taxon>Ascomycota</taxon>
        <taxon>Pezizomycotina</taxon>
        <taxon>Sordariomycetes</taxon>
        <taxon>Sordariomycetidae</taxon>
        <taxon>Ophiostomatales</taxon>
        <taxon>Ophiostomataceae</taxon>
        <taxon>Sporothrix</taxon>
    </lineage>
</organism>
<evidence type="ECO:0000313" key="2">
    <source>
        <dbReference type="EMBL" id="CAK7271006.1"/>
    </source>
</evidence>
<feature type="compositionally biased region" description="Polar residues" evidence="1">
    <location>
        <begin position="481"/>
        <end position="492"/>
    </location>
</feature>
<evidence type="ECO:0000313" key="3">
    <source>
        <dbReference type="Proteomes" id="UP001642502"/>
    </source>
</evidence>
<comment type="caution">
    <text evidence="2">The sequence shown here is derived from an EMBL/GenBank/DDBJ whole genome shotgun (WGS) entry which is preliminary data.</text>
</comment>
<keyword evidence="3" id="KW-1185">Reference proteome</keyword>
<accession>A0ABP0DVU7</accession>
<sequence length="795" mass="90227">MATDGVPSHVMARKRQIEMIIGAHDIPMDTKYGDNDKEDITAILRRLIEDEESLRVIEFVQHAYLLVQSDVLEVRRNEKSDRYEEQKALHDSCKARYERTVARRKEVQARYEETKGRCDEAEVRQLDEERRIAGERAEQTRPLTLWPTLKACHSFNFALRLYKTIRFKSRAVRKNFAGHVYPQRIIPWTDFPARQEAIWKQLSGPSFASQHQFLPQVVLDEFRSSIERVGSDNMLKRFVQNTVELAVNTILYAVYENPLLRDRLGLQGKVEFDGMFNQDHPAGPLEHFCIHKVPDGHNIVLDMVYKTPHKLMLHEILSLKTEIQPERDVIDKNVTSVESASKSLAAAAITELFAHMVARGVQFGFVTTGQAYIFLHIPDDPTVVYCHVHVPYWDVRGVDEASLLKTAVAQVTAFALQSLRRSPPPQSWYDAAAKLKVWATDYDHVLARIPQELRGLEAQADFRKAHESRHLTRSPIPAPSDCNQADTESGCSKDNVDEGASSLSTQSICPDESAAVLDSGGSQAQADKGPQPQDGTGHQRIQDRPYCTHACLLGLAYGGPVDKSCPNAASHGPSHIDVKTFRTLLRAQMAEDRGPEADVMPVRQCNTYESPLKVRLSAYGYTLLAKGVRRCDHECLQREEEIFDRLRSIQGKHVPVCLGQTDLARPYYYGGRALENILLLSWAGQNMNQCIKEISKESTIAAVTEAYTSIHELGVLLGHQSRYYIKYYNGAFMIVGMSRAKHCSRLPRRVIRQDSQSGKRRLVVPRGEEVDDFDRELETIKSSVLWEFERDEYLD</sequence>
<gene>
    <name evidence="2" type="ORF">SEPCBS119000_004378</name>
</gene>
<dbReference type="Proteomes" id="UP001642502">
    <property type="component" value="Unassembled WGS sequence"/>
</dbReference>
<reference evidence="2 3" key="1">
    <citation type="submission" date="2024-01" db="EMBL/GenBank/DDBJ databases">
        <authorList>
            <person name="Allen C."/>
            <person name="Tagirdzhanova G."/>
        </authorList>
    </citation>
    <scope>NUCLEOTIDE SEQUENCE [LARGE SCALE GENOMIC DNA]</scope>
    <source>
        <strain evidence="2 3">CBS 119000</strain>
    </source>
</reference>
<proteinExistence type="predicted"/>
<feature type="region of interest" description="Disordered" evidence="1">
    <location>
        <begin position="465"/>
        <end position="541"/>
    </location>
</feature>
<evidence type="ECO:0000256" key="1">
    <source>
        <dbReference type="SAM" id="MobiDB-lite"/>
    </source>
</evidence>
<protein>
    <submittedName>
        <fullName evidence="2">Uncharacterized protein</fullName>
    </submittedName>
</protein>
<dbReference type="EMBL" id="CAWUON010000066">
    <property type="protein sequence ID" value="CAK7271006.1"/>
    <property type="molecule type" value="Genomic_DNA"/>
</dbReference>
<name>A0ABP0DVU7_9PEZI</name>